<comment type="caution">
    <text evidence="1">The sequence shown here is derived from an EMBL/GenBank/DDBJ whole genome shotgun (WGS) entry which is preliminary data.</text>
</comment>
<dbReference type="InterPro" id="IPR021505">
    <property type="entry name" value="Phage_B3_Orf6"/>
</dbReference>
<proteinExistence type="predicted"/>
<protein>
    <submittedName>
        <fullName evidence="1">Sulfate transporter</fullName>
    </submittedName>
</protein>
<evidence type="ECO:0000313" key="1">
    <source>
        <dbReference type="EMBL" id="PWR17703.1"/>
    </source>
</evidence>
<name>A0A317DXL7_9PROT</name>
<reference evidence="1 2" key="1">
    <citation type="submission" date="2018-05" db="EMBL/GenBank/DDBJ databases">
        <title>Zavarzinia sp. HR-AS.</title>
        <authorList>
            <person name="Lee Y."/>
            <person name="Jeon C.O."/>
        </authorList>
    </citation>
    <scope>NUCLEOTIDE SEQUENCE [LARGE SCALE GENOMIC DNA]</scope>
    <source>
        <strain evidence="1 2">HR-AS</strain>
    </source>
</reference>
<dbReference type="OrthoDB" id="7554786at2"/>
<evidence type="ECO:0000313" key="2">
    <source>
        <dbReference type="Proteomes" id="UP000245461"/>
    </source>
</evidence>
<sequence length="206" mass="22883">MSDTAAVPAGYMQNGEGHLVPIDQIKAHHILEDQLVREVVALAEEEVESLRKLKAVIADSVEALIALIAERYGVVKGGKKGNITLSSFDGSLQLQVAIGEFTDFGPELHAAKALIDECLTAWSAGAGNELKTIVTDAFRVNKEGRLDKNRILGLRRHDFDDERWKRAMDAISDSIRVQRSKEYFRLYRRASPDADFVQIPLNIARV</sequence>
<keyword evidence="2" id="KW-1185">Reference proteome</keyword>
<accession>A0A317DXL7</accession>
<dbReference type="AlphaFoldDB" id="A0A317DXL7"/>
<dbReference type="Proteomes" id="UP000245461">
    <property type="component" value="Unassembled WGS sequence"/>
</dbReference>
<dbReference type="EMBL" id="QGLE01000021">
    <property type="protein sequence ID" value="PWR17703.1"/>
    <property type="molecule type" value="Genomic_DNA"/>
</dbReference>
<organism evidence="1 2">
    <name type="scientific">Zavarzinia aquatilis</name>
    <dbReference type="NCBI Taxonomy" id="2211142"/>
    <lineage>
        <taxon>Bacteria</taxon>
        <taxon>Pseudomonadati</taxon>
        <taxon>Pseudomonadota</taxon>
        <taxon>Alphaproteobacteria</taxon>
        <taxon>Rhodospirillales</taxon>
        <taxon>Zavarziniaceae</taxon>
        <taxon>Zavarzinia</taxon>
    </lineage>
</organism>
<gene>
    <name evidence="1" type="ORF">DKG74_20665</name>
</gene>
<dbReference type="RefSeq" id="WP_109908076.1">
    <property type="nucleotide sequence ID" value="NZ_QGLE01000021.1"/>
</dbReference>
<dbReference type="Pfam" id="PF11363">
    <property type="entry name" value="DUF3164"/>
    <property type="match status" value="1"/>
</dbReference>